<dbReference type="RefSeq" id="XP_018227300.1">
    <property type="nucleotide sequence ID" value="XM_018369031.1"/>
</dbReference>
<comment type="subcellular location">
    <subcellularLocation>
        <location evidence="1 8">Cytoplasm</location>
        <location evidence="1 8">Cytoskeleton</location>
    </subcellularLocation>
</comment>
<comment type="similarity">
    <text evidence="2 8">Belongs to the F-actin-capping protein beta subunit family.</text>
</comment>
<dbReference type="GO" id="GO:0030447">
    <property type="term" value="P:filamentous growth"/>
    <property type="evidence" value="ECO:0007669"/>
    <property type="project" value="EnsemblFungi"/>
</dbReference>
<keyword evidence="6 8" id="KW-0009">Actin-binding</keyword>
<comment type="caution">
    <text evidence="9">The sequence shown here is derived from an EMBL/GenBank/DDBJ whole genome shotgun (WGS) entry which is preliminary data.</text>
</comment>
<dbReference type="FunFam" id="1.20.58.570:FF:000001">
    <property type="entry name" value="F-actin-capping protein subunit beta"/>
    <property type="match status" value="1"/>
</dbReference>
<dbReference type="GeneID" id="28935233"/>
<keyword evidence="5 8" id="KW-0963">Cytoplasm</keyword>
<dbReference type="PRINTS" id="PR00192">
    <property type="entry name" value="FACTINCAPB"/>
</dbReference>
<dbReference type="PROSITE" id="PS00231">
    <property type="entry name" value="F_ACTIN_CAPPING_BETA"/>
    <property type="match status" value="1"/>
</dbReference>
<dbReference type="InterPro" id="IPR043175">
    <property type="entry name" value="CAPZB_N"/>
</dbReference>
<dbReference type="GO" id="GO:0051015">
    <property type="term" value="F:actin filament binding"/>
    <property type="evidence" value="ECO:0007669"/>
    <property type="project" value="EnsemblFungi"/>
</dbReference>
<name>A0A0W4ZQP9_PNEC8</name>
<evidence type="ECO:0000256" key="4">
    <source>
        <dbReference type="ARBA" id="ARBA00022467"/>
    </source>
</evidence>
<dbReference type="GO" id="GO:0000131">
    <property type="term" value="C:incipient cellular bud site"/>
    <property type="evidence" value="ECO:0007669"/>
    <property type="project" value="EnsemblFungi"/>
</dbReference>
<dbReference type="GO" id="GO:0051016">
    <property type="term" value="P:barbed-end actin filament capping"/>
    <property type="evidence" value="ECO:0007669"/>
    <property type="project" value="UniProtKB-UniRule"/>
</dbReference>
<dbReference type="SUPFAM" id="SSF90096">
    <property type="entry name" value="Subunits of heterodimeric actin filament capping protein Capz"/>
    <property type="match status" value="1"/>
</dbReference>
<keyword evidence="4 8" id="KW-0117">Actin capping</keyword>
<evidence type="ECO:0000313" key="9">
    <source>
        <dbReference type="EMBL" id="KTW30704.1"/>
    </source>
</evidence>
<dbReference type="GO" id="GO:0005634">
    <property type="term" value="C:nucleus"/>
    <property type="evidence" value="ECO:0007669"/>
    <property type="project" value="EnsemblFungi"/>
</dbReference>
<comment type="function">
    <text evidence="8">F-actin-capping proteins bind in a Ca(2+)-independent manner to the fast growing ends of actin filaments (barbed end) thereby blocking the exchange of subunits at these ends. Unlike other capping proteins (such as gelsolin and severin), these proteins do not sever actin filaments.</text>
</comment>
<keyword evidence="7 8" id="KW-0206">Cytoskeleton</keyword>
<dbReference type="InterPro" id="IPR001698">
    <property type="entry name" value="CAPZB"/>
</dbReference>
<evidence type="ECO:0000313" key="10">
    <source>
        <dbReference type="Proteomes" id="UP000054454"/>
    </source>
</evidence>
<evidence type="ECO:0000256" key="6">
    <source>
        <dbReference type="ARBA" id="ARBA00023203"/>
    </source>
</evidence>
<organism evidence="9 10">
    <name type="scientific">Pneumocystis carinii (strain B80)</name>
    <name type="common">Rat pneumocystis pneumonia agent</name>
    <name type="synonym">Pneumocystis carinii f. sp. carinii</name>
    <dbReference type="NCBI Taxonomy" id="1408658"/>
    <lineage>
        <taxon>Eukaryota</taxon>
        <taxon>Fungi</taxon>
        <taxon>Dikarya</taxon>
        <taxon>Ascomycota</taxon>
        <taxon>Taphrinomycotina</taxon>
        <taxon>Pneumocystomycetes</taxon>
        <taxon>Pneumocystaceae</taxon>
        <taxon>Pneumocystis</taxon>
    </lineage>
</organism>
<accession>A0A0W4ZQP9</accession>
<sequence>MTEQLDAALDLFRRLPSQDISRNIIAVLEKVPHLTEDLLSSIDQPLQIKKCPKTSKLYLSCDYNRDGDSYRSPWSNEYTPVLPDGIVPNERTRKLEIAFNEAFDMYRMLYYEGGTSSVYLWDLDNGFAGVVLIKKESSKKGYWDSIHVFEVPYGSRTVRYRLTSTIILNMVTQSELLGQMNLSGNITRQIEQELLVDDLNSHIVHVGRLVEDMEIKMRNILQEVYFGKTKDICNDLRSISKLSQQKEGVQLQKEMVQKLPSRR</sequence>
<comment type="subunit">
    <text evidence="8">Heterodimer of an alpha and a beta subunit.</text>
</comment>
<dbReference type="Gene3D" id="1.20.58.570">
    <property type="match status" value="1"/>
</dbReference>
<dbReference type="AlphaFoldDB" id="A0A0W4ZQP9"/>
<dbReference type="VEuPathDB" id="FungiDB:T552_00416"/>
<dbReference type="GO" id="GO:0043332">
    <property type="term" value="C:mating projection tip"/>
    <property type="evidence" value="ECO:0007669"/>
    <property type="project" value="EnsemblFungi"/>
</dbReference>
<dbReference type="GO" id="GO:1904600">
    <property type="term" value="P:mating projection actin fusion focus assembly"/>
    <property type="evidence" value="ECO:0007669"/>
    <property type="project" value="EnsemblFungi"/>
</dbReference>
<evidence type="ECO:0000256" key="5">
    <source>
        <dbReference type="ARBA" id="ARBA00022490"/>
    </source>
</evidence>
<evidence type="ECO:0000256" key="2">
    <source>
        <dbReference type="ARBA" id="ARBA00006039"/>
    </source>
</evidence>
<proteinExistence type="inferred from homology"/>
<evidence type="ECO:0000256" key="3">
    <source>
        <dbReference type="ARBA" id="ARBA00021859"/>
    </source>
</evidence>
<protein>
    <recommendedName>
        <fullName evidence="3 8">F-actin-capping protein subunit beta</fullName>
    </recommendedName>
</protein>
<dbReference type="OrthoDB" id="9979678at2759"/>
<dbReference type="Proteomes" id="UP000054454">
    <property type="component" value="Unassembled WGS sequence"/>
</dbReference>
<dbReference type="GO" id="GO:0099079">
    <property type="term" value="C:actin body"/>
    <property type="evidence" value="ECO:0007669"/>
    <property type="project" value="EnsemblFungi"/>
</dbReference>
<dbReference type="GO" id="GO:0008290">
    <property type="term" value="C:F-actin capping protein complex"/>
    <property type="evidence" value="ECO:0007669"/>
    <property type="project" value="UniProtKB-UniRule"/>
</dbReference>
<keyword evidence="10" id="KW-1185">Reference proteome</keyword>
<dbReference type="GO" id="GO:0031097">
    <property type="term" value="C:medial cortex"/>
    <property type="evidence" value="ECO:0007669"/>
    <property type="project" value="EnsemblFungi"/>
</dbReference>
<dbReference type="PANTHER" id="PTHR10619:SF0">
    <property type="entry name" value="F-ACTIN-CAPPING PROTEIN SUBUNIT BETA ISOFORMS 1 AND 2"/>
    <property type="match status" value="1"/>
</dbReference>
<evidence type="ECO:0000256" key="1">
    <source>
        <dbReference type="ARBA" id="ARBA00004245"/>
    </source>
</evidence>
<dbReference type="Pfam" id="PF01115">
    <property type="entry name" value="F_actin_cap_B"/>
    <property type="match status" value="1"/>
</dbReference>
<dbReference type="InterPro" id="IPR019771">
    <property type="entry name" value="F-actin_capping_bsu_CS"/>
</dbReference>
<evidence type="ECO:0000256" key="8">
    <source>
        <dbReference type="RuleBase" id="RU365078"/>
    </source>
</evidence>
<dbReference type="InterPro" id="IPR042276">
    <property type="entry name" value="CapZ_alpha/beta_2"/>
</dbReference>
<dbReference type="EMBL" id="LFVZ01000002">
    <property type="protein sequence ID" value="KTW30704.1"/>
    <property type="molecule type" value="Genomic_DNA"/>
</dbReference>
<dbReference type="PANTHER" id="PTHR10619">
    <property type="entry name" value="F-ACTIN-CAPPING PROTEIN SUBUNIT BETA"/>
    <property type="match status" value="1"/>
</dbReference>
<dbReference type="GO" id="GO:0005934">
    <property type="term" value="C:cellular bud tip"/>
    <property type="evidence" value="ECO:0007669"/>
    <property type="project" value="EnsemblFungi"/>
</dbReference>
<dbReference type="InterPro" id="IPR037282">
    <property type="entry name" value="CapZ_alpha/beta"/>
</dbReference>
<dbReference type="GO" id="GO:1903475">
    <property type="term" value="P:mitotic actomyosin contractile ring assembly"/>
    <property type="evidence" value="ECO:0007669"/>
    <property type="project" value="EnsemblFungi"/>
</dbReference>
<dbReference type="GO" id="GO:0000142">
    <property type="term" value="C:cellular bud neck contractile ring"/>
    <property type="evidence" value="ECO:0007669"/>
    <property type="project" value="EnsemblFungi"/>
</dbReference>
<dbReference type="GO" id="GO:0044396">
    <property type="term" value="P:actin cortical patch organization"/>
    <property type="evidence" value="ECO:0007669"/>
    <property type="project" value="EnsemblFungi"/>
</dbReference>
<reference evidence="10" key="1">
    <citation type="journal article" date="2016" name="Nat. Commun.">
        <title>Genome analysis of three Pneumocystis species reveals adaptation mechanisms to life exclusively in mammalian hosts.</title>
        <authorList>
            <person name="Ma L."/>
            <person name="Chen Z."/>
            <person name="Huang D.W."/>
            <person name="Kutty G."/>
            <person name="Ishihara M."/>
            <person name="Wang H."/>
            <person name="Abouelleil A."/>
            <person name="Bishop L."/>
            <person name="Davey E."/>
            <person name="Deng R."/>
            <person name="Deng X."/>
            <person name="Fan L."/>
            <person name="Fantoni G."/>
            <person name="Fitzgerald M."/>
            <person name="Gogineni E."/>
            <person name="Goldberg J.M."/>
            <person name="Handley G."/>
            <person name="Hu X."/>
            <person name="Huber C."/>
            <person name="Jiao X."/>
            <person name="Jones K."/>
            <person name="Levin J.Z."/>
            <person name="Liu Y."/>
            <person name="Macdonald P."/>
            <person name="Melnikov A."/>
            <person name="Raley C."/>
            <person name="Sassi M."/>
            <person name="Sherman B.T."/>
            <person name="Song X."/>
            <person name="Sykes S."/>
            <person name="Tran B."/>
            <person name="Walsh L."/>
            <person name="Xia Y."/>
            <person name="Yang J."/>
            <person name="Young S."/>
            <person name="Zeng Q."/>
            <person name="Zheng X."/>
            <person name="Stephens R."/>
            <person name="Nusbaum C."/>
            <person name="Birren B.W."/>
            <person name="Azadi P."/>
            <person name="Lempicki R.A."/>
            <person name="Cuomo C.A."/>
            <person name="Kovacs J.A."/>
        </authorList>
    </citation>
    <scope>NUCLEOTIDE SEQUENCE [LARGE SCALE GENOMIC DNA]</scope>
    <source>
        <strain evidence="10">B80</strain>
    </source>
</reference>
<gene>
    <name evidence="9" type="ORF">T552_00416</name>
</gene>
<dbReference type="Gene3D" id="3.90.1150.210">
    <property type="entry name" value="F-actin capping protein, beta subunit"/>
    <property type="match status" value="1"/>
</dbReference>
<dbReference type="GO" id="GO:1902404">
    <property type="term" value="P:mitotic actomyosin contractile ring contraction"/>
    <property type="evidence" value="ECO:0007669"/>
    <property type="project" value="EnsemblFungi"/>
</dbReference>
<dbReference type="GO" id="GO:0030479">
    <property type="term" value="C:actin cortical patch"/>
    <property type="evidence" value="ECO:0007669"/>
    <property type="project" value="EnsemblFungi"/>
</dbReference>
<evidence type="ECO:0000256" key="7">
    <source>
        <dbReference type="ARBA" id="ARBA00023212"/>
    </source>
</evidence>